<feature type="domain" description="Carbohydrate kinase FGGY C-terminal" evidence="6">
    <location>
        <begin position="259"/>
        <end position="433"/>
    </location>
</feature>
<evidence type="ECO:0000256" key="1">
    <source>
        <dbReference type="ARBA" id="ARBA00009156"/>
    </source>
</evidence>
<dbReference type="InterPro" id="IPR043129">
    <property type="entry name" value="ATPase_NBD"/>
</dbReference>
<dbReference type="Pfam" id="PF02782">
    <property type="entry name" value="FGGY_C"/>
    <property type="match status" value="1"/>
</dbReference>
<keyword evidence="2" id="KW-0119">Carbohydrate metabolism</keyword>
<evidence type="ECO:0000256" key="4">
    <source>
        <dbReference type="ARBA" id="ARBA00022777"/>
    </source>
</evidence>
<evidence type="ECO:0000313" key="7">
    <source>
        <dbReference type="EMBL" id="WDM44464.1"/>
    </source>
</evidence>
<evidence type="ECO:0000259" key="5">
    <source>
        <dbReference type="Pfam" id="PF00370"/>
    </source>
</evidence>
<comment type="similarity">
    <text evidence="1">Belongs to the FGGY kinase family.</text>
</comment>
<dbReference type="PANTHER" id="PTHR43095:SF5">
    <property type="entry name" value="XYLULOSE KINASE"/>
    <property type="match status" value="1"/>
</dbReference>
<organism evidence="7 8">
    <name type="scientific">Microbacterium luteolum</name>
    <name type="common">Aureobacterium luteolum</name>
    <dbReference type="NCBI Taxonomy" id="69367"/>
    <lineage>
        <taxon>Bacteria</taxon>
        <taxon>Bacillati</taxon>
        <taxon>Actinomycetota</taxon>
        <taxon>Actinomycetes</taxon>
        <taxon>Micrococcales</taxon>
        <taxon>Microbacteriaceae</taxon>
        <taxon>Microbacterium</taxon>
    </lineage>
</organism>
<gene>
    <name evidence="7" type="ORF">KV395_14940</name>
</gene>
<sequence length="479" mass="49876">MSANSVVLGIDLGTTGVKVVCLDPRLGRIIAAASTTYPSYSPHAGAHEQEPAEWWAAVVSTARQVIADVAPLRIEAVGLSGHMHTLLLVDDAGVPVSRALTWAERRVGQDTARLAADIRFSERGCNEMTDVFTAPKLAWLARTQPDAMARARHLLLAKDYIRYRLTGEWCTDETDAMATMLYDVRRREWVSDLWSAAGGSVDWAPRVVRSTEVSGVVSPSAASEIGLVAGTPVLGGAGDVSAAVLGTGVVDRDQICLNVGTAAQVMGLSQAPNPGPGFSFGSASDDGYITMVSVYAAGASIRWAERALLNGGDVNTPAASAAAGSSGLTYLPFMFGSTVPRKNDAVRAAFIGQTESHGLPEFARAVIEGIAFGCAQAIEAVADVVGRPREVRVVGGVSNSLIWRQTLASVLDVPIGVVAEGGSARGAAICAALGTGHYSDASDAARSVTVHREAEPDDGQRAACADAYAAFRESANALV</sequence>
<dbReference type="Proteomes" id="UP001215097">
    <property type="component" value="Chromosome"/>
</dbReference>
<dbReference type="Gene3D" id="3.30.420.40">
    <property type="match status" value="2"/>
</dbReference>
<dbReference type="PANTHER" id="PTHR43095">
    <property type="entry name" value="SUGAR KINASE"/>
    <property type="match status" value="1"/>
</dbReference>
<name>A0ABY7XTV3_MICLT</name>
<dbReference type="InterPro" id="IPR018484">
    <property type="entry name" value="FGGY_N"/>
</dbReference>
<feature type="domain" description="Carbohydrate kinase FGGY N-terminal" evidence="5">
    <location>
        <begin position="6"/>
        <end position="246"/>
    </location>
</feature>
<keyword evidence="3" id="KW-0808">Transferase</keyword>
<keyword evidence="8" id="KW-1185">Reference proteome</keyword>
<protein>
    <recommendedName>
        <fullName evidence="9">Xylulokinase</fullName>
    </recommendedName>
</protein>
<evidence type="ECO:0008006" key="9">
    <source>
        <dbReference type="Google" id="ProtNLM"/>
    </source>
</evidence>
<reference evidence="7 8" key="1">
    <citation type="submission" date="2021-06" db="EMBL/GenBank/DDBJ databases">
        <title>Genome-based taxonomic framework of Microbacterium strains isolated from marine environment, the description of four new species and reclassification of four preexisting species.</title>
        <authorList>
            <person name="Lee S.D."/>
            <person name="Kim S.-M."/>
            <person name="Byeon Y.-S."/>
            <person name="Yang H.L."/>
            <person name="Kim I.S."/>
        </authorList>
    </citation>
    <scope>NUCLEOTIDE SEQUENCE [LARGE SCALE GENOMIC DNA]</scope>
    <source>
        <strain evidence="7 8">KACC 14465</strain>
    </source>
</reference>
<dbReference type="RefSeq" id="WP_282214604.1">
    <property type="nucleotide sequence ID" value="NZ_BAAAUN010000001.1"/>
</dbReference>
<dbReference type="InterPro" id="IPR018485">
    <property type="entry name" value="FGGY_C"/>
</dbReference>
<dbReference type="PIRSF" id="PIRSF000538">
    <property type="entry name" value="GlpK"/>
    <property type="match status" value="1"/>
</dbReference>
<proteinExistence type="inferred from homology"/>
<dbReference type="InterPro" id="IPR000577">
    <property type="entry name" value="Carb_kinase_FGGY"/>
</dbReference>
<dbReference type="SUPFAM" id="SSF53067">
    <property type="entry name" value="Actin-like ATPase domain"/>
    <property type="match status" value="2"/>
</dbReference>
<dbReference type="Pfam" id="PF00370">
    <property type="entry name" value="FGGY_N"/>
    <property type="match status" value="1"/>
</dbReference>
<accession>A0ABY7XTV3</accession>
<evidence type="ECO:0000256" key="3">
    <source>
        <dbReference type="ARBA" id="ARBA00022679"/>
    </source>
</evidence>
<keyword evidence="4" id="KW-0418">Kinase</keyword>
<dbReference type="EMBL" id="CP078075">
    <property type="protein sequence ID" value="WDM44464.1"/>
    <property type="molecule type" value="Genomic_DNA"/>
</dbReference>
<dbReference type="InterPro" id="IPR050406">
    <property type="entry name" value="FGGY_Carb_Kinase"/>
</dbReference>
<dbReference type="CDD" id="cd07808">
    <property type="entry name" value="ASKHA_NBD_FGGY_EcXK-like"/>
    <property type="match status" value="1"/>
</dbReference>
<keyword evidence="2" id="KW-0859">Xylose metabolism</keyword>
<evidence type="ECO:0000259" key="6">
    <source>
        <dbReference type="Pfam" id="PF02782"/>
    </source>
</evidence>
<evidence type="ECO:0000256" key="2">
    <source>
        <dbReference type="ARBA" id="ARBA00022629"/>
    </source>
</evidence>
<evidence type="ECO:0000313" key="8">
    <source>
        <dbReference type="Proteomes" id="UP001215097"/>
    </source>
</evidence>